<dbReference type="Proteomes" id="UP000657372">
    <property type="component" value="Unassembled WGS sequence"/>
</dbReference>
<evidence type="ECO:0000259" key="6">
    <source>
        <dbReference type="Pfam" id="PF00892"/>
    </source>
</evidence>
<feature type="transmembrane region" description="Helical" evidence="5">
    <location>
        <begin position="88"/>
        <end position="107"/>
    </location>
</feature>
<feature type="transmembrane region" description="Helical" evidence="5">
    <location>
        <begin position="171"/>
        <end position="190"/>
    </location>
</feature>
<comment type="caution">
    <text evidence="7">The sequence shown here is derived from an EMBL/GenBank/DDBJ whole genome shotgun (WGS) entry which is preliminary data.</text>
</comment>
<feature type="domain" description="EamA" evidence="6">
    <location>
        <begin position="6"/>
        <end position="131"/>
    </location>
</feature>
<dbReference type="InterPro" id="IPR000620">
    <property type="entry name" value="EamA_dom"/>
</dbReference>
<dbReference type="PANTHER" id="PTHR32322:SF9">
    <property type="entry name" value="AMINO-ACID METABOLITE EFFLUX PUMP-RELATED"/>
    <property type="match status" value="1"/>
</dbReference>
<feature type="transmembrane region" description="Helical" evidence="5">
    <location>
        <begin position="236"/>
        <end position="257"/>
    </location>
</feature>
<keyword evidence="8" id="KW-1185">Reference proteome</keyword>
<dbReference type="InterPro" id="IPR037185">
    <property type="entry name" value="EmrE-like"/>
</dbReference>
<feature type="transmembrane region" description="Helical" evidence="5">
    <location>
        <begin position="58"/>
        <end position="82"/>
    </location>
</feature>
<evidence type="ECO:0000256" key="3">
    <source>
        <dbReference type="ARBA" id="ARBA00022989"/>
    </source>
</evidence>
<dbReference type="EMBL" id="JADOEL010000002">
    <property type="protein sequence ID" value="MBF8176815.1"/>
    <property type="molecule type" value="Genomic_DNA"/>
</dbReference>
<gene>
    <name evidence="7" type="ORF">IXC47_03860</name>
</gene>
<name>A0ABS0EPN0_9BURK</name>
<feature type="transmembrane region" description="Helical" evidence="5">
    <location>
        <begin position="210"/>
        <end position="229"/>
    </location>
</feature>
<comment type="subcellular location">
    <subcellularLocation>
        <location evidence="1">Membrane</location>
        <topology evidence="1">Multi-pass membrane protein</topology>
    </subcellularLocation>
</comment>
<evidence type="ECO:0000256" key="5">
    <source>
        <dbReference type="SAM" id="Phobius"/>
    </source>
</evidence>
<dbReference type="PANTHER" id="PTHR32322">
    <property type="entry name" value="INNER MEMBRANE TRANSPORTER"/>
    <property type="match status" value="1"/>
</dbReference>
<keyword evidence="4 5" id="KW-0472">Membrane</keyword>
<feature type="transmembrane region" description="Helical" evidence="5">
    <location>
        <begin position="114"/>
        <end position="132"/>
    </location>
</feature>
<feature type="transmembrane region" description="Helical" evidence="5">
    <location>
        <begin position="7"/>
        <end position="27"/>
    </location>
</feature>
<evidence type="ECO:0000313" key="8">
    <source>
        <dbReference type="Proteomes" id="UP000657372"/>
    </source>
</evidence>
<dbReference type="RefSeq" id="WP_195874750.1">
    <property type="nucleotide sequence ID" value="NZ_JADOEL010000002.1"/>
</dbReference>
<dbReference type="Pfam" id="PF00892">
    <property type="entry name" value="EamA"/>
    <property type="match status" value="2"/>
</dbReference>
<keyword evidence="3 5" id="KW-1133">Transmembrane helix</keyword>
<dbReference type="InterPro" id="IPR050638">
    <property type="entry name" value="AA-Vitamin_Transporters"/>
</dbReference>
<feature type="transmembrane region" description="Helical" evidence="5">
    <location>
        <begin position="33"/>
        <end position="51"/>
    </location>
</feature>
<proteinExistence type="predicted"/>
<evidence type="ECO:0000256" key="4">
    <source>
        <dbReference type="ARBA" id="ARBA00023136"/>
    </source>
</evidence>
<sequence>MSPTDILLALGIVSIWGLNFVVIKIGLQDLSPIALTVLRFAFAALPMAFFIKRPAIPWHLLCAFGLFQFALQFTFLFTGMQLGLTSGLASLVMQLQVFFTIALAILFVGERPRITQLVGALISFCGMALVAYKLESKATLIGFMLVIIASMCWASGNIVTKKIGKVNPLALMIWGSLISLPPLLIASLLMEGTQGWVTAAHNMNWRAFATVLYQAYPNTMFAFGAWAVLMRKYPAATVAPFTLLVPIIGMACAALILNESLQWWKFAACGLVLGGLAFNQFGQKWLERRGII</sequence>
<organism evidence="7 8">
    <name type="scientific">Herminiimonas contaminans</name>
    <dbReference type="NCBI Taxonomy" id="1111140"/>
    <lineage>
        <taxon>Bacteria</taxon>
        <taxon>Pseudomonadati</taxon>
        <taxon>Pseudomonadota</taxon>
        <taxon>Betaproteobacteria</taxon>
        <taxon>Burkholderiales</taxon>
        <taxon>Oxalobacteraceae</taxon>
        <taxon>Herminiimonas</taxon>
    </lineage>
</organism>
<keyword evidence="2 5" id="KW-0812">Transmembrane</keyword>
<feature type="transmembrane region" description="Helical" evidence="5">
    <location>
        <begin position="138"/>
        <end position="159"/>
    </location>
</feature>
<evidence type="ECO:0000256" key="1">
    <source>
        <dbReference type="ARBA" id="ARBA00004141"/>
    </source>
</evidence>
<evidence type="ECO:0000256" key="2">
    <source>
        <dbReference type="ARBA" id="ARBA00022692"/>
    </source>
</evidence>
<accession>A0ABS0EPN0</accession>
<reference evidence="7 8" key="1">
    <citation type="submission" date="2020-11" db="EMBL/GenBank/DDBJ databases">
        <title>WGS of Herminiimonas contaminans strain Marseille-Q4544 isolated from planarians Schmidtea mediterranea.</title>
        <authorList>
            <person name="Kangale L."/>
        </authorList>
    </citation>
    <scope>NUCLEOTIDE SEQUENCE [LARGE SCALE GENOMIC DNA]</scope>
    <source>
        <strain evidence="7 8">Marseille-Q4544</strain>
    </source>
</reference>
<feature type="domain" description="EamA" evidence="6">
    <location>
        <begin position="141"/>
        <end position="278"/>
    </location>
</feature>
<dbReference type="SUPFAM" id="SSF103481">
    <property type="entry name" value="Multidrug resistance efflux transporter EmrE"/>
    <property type="match status" value="2"/>
</dbReference>
<evidence type="ECO:0000313" key="7">
    <source>
        <dbReference type="EMBL" id="MBF8176815.1"/>
    </source>
</evidence>
<protein>
    <submittedName>
        <fullName evidence="7">EamA family transporter</fullName>
    </submittedName>
</protein>